<feature type="transmembrane region" description="Helical" evidence="10">
    <location>
        <begin position="430"/>
        <end position="448"/>
    </location>
</feature>
<evidence type="ECO:0000256" key="1">
    <source>
        <dbReference type="ARBA" id="ARBA00004117"/>
    </source>
</evidence>
<dbReference type="Gene3D" id="3.30.70.1530">
    <property type="entry name" value="Hypothetical protein rpa1041"/>
    <property type="match status" value="1"/>
</dbReference>
<evidence type="ECO:0000256" key="7">
    <source>
        <dbReference type="ARBA" id="ARBA00023136"/>
    </source>
</evidence>
<keyword evidence="6 10" id="KW-1133">Transmembrane helix</keyword>
<dbReference type="Proteomes" id="UP000199287">
    <property type="component" value="Unassembled WGS sequence"/>
</dbReference>
<dbReference type="GO" id="GO:0005886">
    <property type="term" value="C:plasma membrane"/>
    <property type="evidence" value="ECO:0007669"/>
    <property type="project" value="UniProtKB-SubCell"/>
</dbReference>
<evidence type="ECO:0000259" key="11">
    <source>
        <dbReference type="Pfam" id="PF01514"/>
    </source>
</evidence>
<evidence type="ECO:0000313" key="13">
    <source>
        <dbReference type="EMBL" id="SFH50400.1"/>
    </source>
</evidence>
<keyword evidence="14" id="KW-1185">Reference proteome</keyword>
<feature type="domain" description="Flagellar M-ring N-terminal" evidence="11">
    <location>
        <begin position="46"/>
        <end position="223"/>
    </location>
</feature>
<evidence type="ECO:0000256" key="2">
    <source>
        <dbReference type="ARBA" id="ARBA00004651"/>
    </source>
</evidence>
<dbReference type="PANTHER" id="PTHR30046">
    <property type="entry name" value="FLAGELLAR M-RING PROTEIN"/>
    <property type="match status" value="1"/>
</dbReference>
<dbReference type="Pfam" id="PF08345">
    <property type="entry name" value="YscJ_FliF_C"/>
    <property type="match status" value="1"/>
</dbReference>
<evidence type="ECO:0000313" key="14">
    <source>
        <dbReference type="Proteomes" id="UP000199287"/>
    </source>
</evidence>
<evidence type="ECO:0000256" key="6">
    <source>
        <dbReference type="ARBA" id="ARBA00022989"/>
    </source>
</evidence>
<dbReference type="Pfam" id="PF01514">
    <property type="entry name" value="YscJ_FliF"/>
    <property type="match status" value="1"/>
</dbReference>
<evidence type="ECO:0000256" key="10">
    <source>
        <dbReference type="SAM" id="Phobius"/>
    </source>
</evidence>
<keyword evidence="7 10" id="KW-0472">Membrane</keyword>
<keyword evidence="13" id="KW-0966">Cell projection</keyword>
<keyword evidence="13" id="KW-0969">Cilium</keyword>
<keyword evidence="5 10" id="KW-0812">Transmembrane</keyword>
<comment type="subcellular location">
    <subcellularLocation>
        <location evidence="1 9">Bacterial flagellum basal body</location>
    </subcellularLocation>
    <subcellularLocation>
        <location evidence="2">Cell membrane</location>
        <topology evidence="2">Multi-pass membrane protein</topology>
    </subcellularLocation>
</comment>
<keyword evidence="8 9" id="KW-0975">Bacterial flagellum</keyword>
<evidence type="ECO:0000256" key="9">
    <source>
        <dbReference type="PIRNR" id="PIRNR004862"/>
    </source>
</evidence>
<dbReference type="AlphaFoldDB" id="A0A1I3AK65"/>
<evidence type="ECO:0000256" key="3">
    <source>
        <dbReference type="ARBA" id="ARBA00007971"/>
    </source>
</evidence>
<dbReference type="EMBL" id="FOQA01000001">
    <property type="protein sequence ID" value="SFH50400.1"/>
    <property type="molecule type" value="Genomic_DNA"/>
</dbReference>
<dbReference type="NCBIfam" id="TIGR00206">
    <property type="entry name" value="fliF"/>
    <property type="match status" value="1"/>
</dbReference>
<dbReference type="PANTHER" id="PTHR30046:SF0">
    <property type="entry name" value="FLAGELLAR M-RING PROTEIN"/>
    <property type="match status" value="1"/>
</dbReference>
<name>A0A1I3AK65_9FIRM</name>
<organism evidence="13 14">
    <name type="scientific">Tindallia magadiensis</name>
    <dbReference type="NCBI Taxonomy" id="69895"/>
    <lineage>
        <taxon>Bacteria</taxon>
        <taxon>Bacillati</taxon>
        <taxon>Bacillota</taxon>
        <taxon>Clostridia</taxon>
        <taxon>Peptostreptococcales</taxon>
        <taxon>Tindalliaceae</taxon>
        <taxon>Tindallia</taxon>
    </lineage>
</organism>
<dbReference type="InterPro" id="IPR043427">
    <property type="entry name" value="YscJ/FliF"/>
</dbReference>
<comment type="similarity">
    <text evidence="3 9">Belongs to the FliF family.</text>
</comment>
<accession>A0A1I3AK65</accession>
<evidence type="ECO:0000259" key="12">
    <source>
        <dbReference type="Pfam" id="PF08345"/>
    </source>
</evidence>
<dbReference type="GO" id="GO:0009431">
    <property type="term" value="C:bacterial-type flagellum basal body, MS ring"/>
    <property type="evidence" value="ECO:0007669"/>
    <property type="project" value="InterPro"/>
</dbReference>
<dbReference type="InterPro" id="IPR045851">
    <property type="entry name" value="AMP-bd_C_sf"/>
</dbReference>
<keyword evidence="4" id="KW-1003">Cell membrane</keyword>
<gene>
    <name evidence="13" type="ORF">SAMN05192551_101264</name>
</gene>
<dbReference type="Gene3D" id="3.30.300.30">
    <property type="match status" value="1"/>
</dbReference>
<dbReference type="OrthoDB" id="9807026at2"/>
<dbReference type="GO" id="GO:0003774">
    <property type="term" value="F:cytoskeletal motor activity"/>
    <property type="evidence" value="ECO:0007669"/>
    <property type="project" value="InterPro"/>
</dbReference>
<protein>
    <recommendedName>
        <fullName evidence="9">Flagellar M-ring protein</fullName>
    </recommendedName>
</protein>
<sequence length="510" mass="56807">MSEALDKIRSQLNEYFEKFDRKDKIKIVIVAILVLGILTGAILYFSRTDYTVLYNDLDPQQAGEVMDTLEANGIRARHGATSSIVEVPVNDEKRAQVVVATEGLPTARFSFEDAFTGGSFMMTSEERAQRMQLAQQNFLASTIEEIQGVRKAVVNVAIPERSGFVLVDDQTQAKASVYLDLHRNVQLEPESVKGIAVLVANAVDGLESNHVTIHGPDGRVLNQDQDSDDATMDVGNQLSLQRKVQQDLENSITDFLSTVYGYGNVVVMANVKLDFDSEVTEITEFSPPIEDETDGIARSLQELDIRSESIGAGEVPGTDPNTEDIVQYVEQDGYTSTYEEASRTINYEINELRQQIVRAQGQVQDITVAVYLNSNALPDEDLTDDERTELMDIISAAAGLDTRVVQVGVQQFDTPLVPDFDMDPDSIIPWWVWVIIALLVTVIAYVAYRRFVRKDEEDEELDEELAPAISSQEELDLEMAGSEVKQSIEKLVNKNPEAIANLLRNWLSED</sequence>
<evidence type="ECO:0000256" key="4">
    <source>
        <dbReference type="ARBA" id="ARBA00022475"/>
    </source>
</evidence>
<dbReference type="STRING" id="69895.SAMN05192551_101264"/>
<dbReference type="GO" id="GO:0071973">
    <property type="term" value="P:bacterial-type flagellum-dependent cell motility"/>
    <property type="evidence" value="ECO:0007669"/>
    <property type="project" value="InterPro"/>
</dbReference>
<dbReference type="InterPro" id="IPR000067">
    <property type="entry name" value="FlgMring_FliF"/>
</dbReference>
<dbReference type="InterPro" id="IPR006182">
    <property type="entry name" value="FliF_N_dom"/>
</dbReference>
<evidence type="ECO:0000256" key="5">
    <source>
        <dbReference type="ARBA" id="ARBA00022692"/>
    </source>
</evidence>
<dbReference type="PIRSF" id="PIRSF004862">
    <property type="entry name" value="FliF"/>
    <property type="match status" value="1"/>
</dbReference>
<comment type="function">
    <text evidence="9">The M ring may be actively involved in energy transduction.</text>
</comment>
<dbReference type="RefSeq" id="WP_093368814.1">
    <property type="nucleotide sequence ID" value="NZ_FOQA01000001.1"/>
</dbReference>
<dbReference type="PRINTS" id="PR01009">
    <property type="entry name" value="FLGMRINGFLIF"/>
</dbReference>
<dbReference type="InterPro" id="IPR013556">
    <property type="entry name" value="Flag_M-ring_C"/>
</dbReference>
<proteinExistence type="inferred from homology"/>
<reference evidence="14" key="1">
    <citation type="submission" date="2016-10" db="EMBL/GenBank/DDBJ databases">
        <authorList>
            <person name="Varghese N."/>
            <person name="Submissions S."/>
        </authorList>
    </citation>
    <scope>NUCLEOTIDE SEQUENCE [LARGE SCALE GENOMIC DNA]</scope>
    <source>
        <strain evidence="14">Z-7934</strain>
    </source>
</reference>
<keyword evidence="13" id="KW-0282">Flagellum</keyword>
<feature type="domain" description="Flagellar M-ring C-terminal" evidence="12">
    <location>
        <begin position="256"/>
        <end position="403"/>
    </location>
</feature>
<feature type="transmembrane region" description="Helical" evidence="10">
    <location>
        <begin position="27"/>
        <end position="45"/>
    </location>
</feature>
<evidence type="ECO:0000256" key="8">
    <source>
        <dbReference type="ARBA" id="ARBA00023143"/>
    </source>
</evidence>